<dbReference type="STRING" id="39482.ERS852491_03962"/>
<dbReference type="EMBL" id="CYZU01000048">
    <property type="protein sequence ID" value="CUO99594.1"/>
    <property type="molecule type" value="Genomic_DNA"/>
</dbReference>
<dbReference type="Proteomes" id="UP000095544">
    <property type="component" value="Unassembled WGS sequence"/>
</dbReference>
<reference evidence="1 2" key="1">
    <citation type="submission" date="2015-09" db="EMBL/GenBank/DDBJ databases">
        <authorList>
            <consortium name="Pathogen Informatics"/>
        </authorList>
    </citation>
    <scope>NUCLEOTIDE SEQUENCE [LARGE SCALE GENOMIC DNA]</scope>
    <source>
        <strain evidence="1 2">2789STDY5834876</strain>
    </source>
</reference>
<protein>
    <submittedName>
        <fullName evidence="1">Uncharacterized protein</fullName>
    </submittedName>
</protein>
<name>A0A174JIN5_9FIRM</name>
<organism evidence="1 2">
    <name type="scientific">Faecalicatena contorta</name>
    <dbReference type="NCBI Taxonomy" id="39482"/>
    <lineage>
        <taxon>Bacteria</taxon>
        <taxon>Bacillati</taxon>
        <taxon>Bacillota</taxon>
        <taxon>Clostridia</taxon>
        <taxon>Lachnospirales</taxon>
        <taxon>Lachnospiraceae</taxon>
        <taxon>Faecalicatena</taxon>
    </lineage>
</organism>
<evidence type="ECO:0000313" key="2">
    <source>
        <dbReference type="Proteomes" id="UP000095544"/>
    </source>
</evidence>
<dbReference type="AlphaFoldDB" id="A0A174JIN5"/>
<accession>A0A174JIN5</accession>
<dbReference type="Pfam" id="PF05135">
    <property type="entry name" value="Phage_connect_1"/>
    <property type="match status" value="1"/>
</dbReference>
<dbReference type="InterPro" id="IPR021146">
    <property type="entry name" value="Phage_gp6-like_head-tail"/>
</dbReference>
<proteinExistence type="predicted"/>
<sequence length="107" mass="12271">MGIQNEICTDLLDELNIVKDSDETIMTLKVKNAINEIINRRSYPSHFTNDDIERDLKKLYSNIHDLALYDYNQIGAEGQTSHSSNGTSRTWKDREDCLKGVFAWAGF</sequence>
<dbReference type="RefSeq" id="WP_055154754.1">
    <property type="nucleotide sequence ID" value="NZ_CYZU01000048.1"/>
</dbReference>
<gene>
    <name evidence="1" type="ORF">ERS852491_03962</name>
</gene>
<dbReference type="OrthoDB" id="2067153at2"/>
<evidence type="ECO:0000313" key="1">
    <source>
        <dbReference type="EMBL" id="CUO99594.1"/>
    </source>
</evidence>